<dbReference type="Proteomes" id="UP000036406">
    <property type="component" value="Chromosome"/>
</dbReference>
<dbReference type="STRING" id="330734.ABA45_07950"/>
<dbReference type="AlphaFoldDB" id="A0A0H4IBE6"/>
<dbReference type="RefSeq" id="WP_048385174.1">
    <property type="nucleotide sequence ID" value="NZ_CP011494.1"/>
</dbReference>
<dbReference type="EMBL" id="CP011494">
    <property type="protein sequence ID" value="AKO52367.1"/>
    <property type="molecule type" value="Genomic_DNA"/>
</dbReference>
<organism evidence="2 3">
    <name type="scientific">Marinobacter psychrophilus</name>
    <dbReference type="NCBI Taxonomy" id="330734"/>
    <lineage>
        <taxon>Bacteria</taxon>
        <taxon>Pseudomonadati</taxon>
        <taxon>Pseudomonadota</taxon>
        <taxon>Gammaproteobacteria</taxon>
        <taxon>Pseudomonadales</taxon>
        <taxon>Marinobacteraceae</taxon>
        <taxon>Marinobacter</taxon>
    </lineage>
</organism>
<sequence>MQTKFEHYAVTNLLGGTQSPPRYNGKLQFESEWESRAFGLALVLSKAGYFEWEAFQQQLIRAIAEWEQANDLRDPSWNYYERWLLALERVVRSSGLIDSLETADDVAGIRQGVLQS</sequence>
<gene>
    <name evidence="2" type="ORF">ABA45_07950</name>
</gene>
<dbReference type="NCBIfam" id="TIGR03889">
    <property type="entry name" value="nitrile_acc"/>
    <property type="match status" value="1"/>
</dbReference>
<name>A0A0H4IBE6_9GAMM</name>
<evidence type="ECO:0000259" key="1">
    <source>
        <dbReference type="Pfam" id="PF21006"/>
    </source>
</evidence>
<evidence type="ECO:0000313" key="2">
    <source>
        <dbReference type="EMBL" id="AKO52367.1"/>
    </source>
</evidence>
<dbReference type="PATRIC" id="fig|330734.3.peg.1671"/>
<dbReference type="Pfam" id="PF21006">
    <property type="entry name" value="NHase_beta_N"/>
    <property type="match status" value="1"/>
</dbReference>
<proteinExistence type="predicted"/>
<accession>A0A0H4IBE6</accession>
<evidence type="ECO:0000313" key="3">
    <source>
        <dbReference type="Proteomes" id="UP000036406"/>
    </source>
</evidence>
<protein>
    <submittedName>
        <fullName evidence="2">Nitrile hydratase</fullName>
    </submittedName>
</protein>
<dbReference type="SUPFAM" id="SSF50090">
    <property type="entry name" value="Electron transport accessory proteins"/>
    <property type="match status" value="1"/>
</dbReference>
<reference evidence="2 3" key="1">
    <citation type="submission" date="2015-05" db="EMBL/GenBank/DDBJ databases">
        <title>Complete genome of Marinobacter psychrophilus strain 20041T isolated from sea-ice of the Canadian Basin.</title>
        <authorList>
            <person name="Song L."/>
            <person name="Ren L."/>
            <person name="Yu Y."/>
            <person name="Wang X."/>
        </authorList>
    </citation>
    <scope>NUCLEOTIDE SEQUENCE [LARGE SCALE GENOMIC DNA]</scope>
    <source>
        <strain evidence="2 3">20041</strain>
    </source>
</reference>
<feature type="domain" description="Nitrile hydratase beta subunit-like N-terminal" evidence="1">
    <location>
        <begin position="25"/>
        <end position="105"/>
    </location>
</feature>
<dbReference type="InterPro" id="IPR023808">
    <property type="entry name" value="Nitrile_Hydratase_acc_put"/>
</dbReference>
<dbReference type="KEGG" id="mpq:ABA45_07950"/>
<dbReference type="InterPro" id="IPR049054">
    <property type="entry name" value="CN_hydtase_beta-like_N"/>
</dbReference>
<dbReference type="InterPro" id="IPR008990">
    <property type="entry name" value="Elect_transpt_acc-like_dom_sf"/>
</dbReference>
<keyword evidence="3" id="KW-1185">Reference proteome</keyword>
<dbReference type="Gene3D" id="1.10.472.20">
    <property type="entry name" value="Nitrile hydratase, beta subunit"/>
    <property type="match status" value="1"/>
</dbReference>
<dbReference type="InterPro" id="IPR042262">
    <property type="entry name" value="CN_hydtase_beta_C"/>
</dbReference>